<evidence type="ECO:0000256" key="3">
    <source>
        <dbReference type="ARBA" id="ARBA00012640"/>
    </source>
</evidence>
<organism evidence="9">
    <name type="scientific">marine metagenome</name>
    <dbReference type="NCBI Taxonomy" id="408172"/>
    <lineage>
        <taxon>unclassified sequences</taxon>
        <taxon>metagenomes</taxon>
        <taxon>ecological metagenomes</taxon>
    </lineage>
</organism>
<comment type="cofactor">
    <cofactor evidence="1">
        <name>Mg(2+)</name>
        <dbReference type="ChEBI" id="CHEBI:18420"/>
    </cofactor>
</comment>
<name>A0A381ZR36_9ZZZZ</name>
<keyword evidence="5" id="KW-0479">Metal-binding</keyword>
<protein>
    <recommendedName>
        <fullName evidence="3">phosphoserine phosphatase</fullName>
        <ecNumber evidence="3">3.1.3.3</ecNumber>
    </recommendedName>
</protein>
<dbReference type="InterPro" id="IPR023214">
    <property type="entry name" value="HAD_sf"/>
</dbReference>
<keyword evidence="8" id="KW-0718">Serine biosynthesis</keyword>
<dbReference type="Pfam" id="PF00702">
    <property type="entry name" value="Hydrolase"/>
    <property type="match status" value="1"/>
</dbReference>
<evidence type="ECO:0000256" key="7">
    <source>
        <dbReference type="ARBA" id="ARBA00022842"/>
    </source>
</evidence>
<gene>
    <name evidence="9" type="ORF">METZ01_LOCUS144101</name>
</gene>
<reference evidence="9" key="1">
    <citation type="submission" date="2018-05" db="EMBL/GenBank/DDBJ databases">
        <authorList>
            <person name="Lanie J.A."/>
            <person name="Ng W.-L."/>
            <person name="Kazmierczak K.M."/>
            <person name="Andrzejewski T.M."/>
            <person name="Davidsen T.M."/>
            <person name="Wayne K.J."/>
            <person name="Tettelin H."/>
            <person name="Glass J.I."/>
            <person name="Rusch D."/>
            <person name="Podicherti R."/>
            <person name="Tsui H.-C.T."/>
            <person name="Winkler M.E."/>
        </authorList>
    </citation>
    <scope>NUCLEOTIDE SEQUENCE</scope>
</reference>
<dbReference type="Gene3D" id="3.40.50.1000">
    <property type="entry name" value="HAD superfamily/HAD-like"/>
    <property type="match status" value="1"/>
</dbReference>
<dbReference type="GO" id="GO:0036424">
    <property type="term" value="F:L-phosphoserine phosphatase activity"/>
    <property type="evidence" value="ECO:0007669"/>
    <property type="project" value="TreeGrafter"/>
</dbReference>
<evidence type="ECO:0000256" key="4">
    <source>
        <dbReference type="ARBA" id="ARBA00022605"/>
    </source>
</evidence>
<dbReference type="SFLD" id="SFLDS00003">
    <property type="entry name" value="Haloacid_Dehalogenase"/>
    <property type="match status" value="1"/>
</dbReference>
<dbReference type="InterPro" id="IPR036412">
    <property type="entry name" value="HAD-like_sf"/>
</dbReference>
<comment type="pathway">
    <text evidence="2">Amino-acid biosynthesis; L-serine biosynthesis; L-serine from 3-phospho-D-glycerate: step 3/3.</text>
</comment>
<dbReference type="SUPFAM" id="SSF56784">
    <property type="entry name" value="HAD-like"/>
    <property type="match status" value="1"/>
</dbReference>
<keyword evidence="6" id="KW-0378">Hydrolase</keyword>
<evidence type="ECO:0000256" key="2">
    <source>
        <dbReference type="ARBA" id="ARBA00005135"/>
    </source>
</evidence>
<dbReference type="InterPro" id="IPR050582">
    <property type="entry name" value="HAD-like_SerB"/>
</dbReference>
<dbReference type="GO" id="GO:0006564">
    <property type="term" value="P:L-serine biosynthetic process"/>
    <property type="evidence" value="ECO:0007669"/>
    <property type="project" value="UniProtKB-KW"/>
</dbReference>
<dbReference type="PANTHER" id="PTHR43344">
    <property type="entry name" value="PHOSPHOSERINE PHOSPHATASE"/>
    <property type="match status" value="1"/>
</dbReference>
<dbReference type="GO" id="GO:0000287">
    <property type="term" value="F:magnesium ion binding"/>
    <property type="evidence" value="ECO:0007669"/>
    <property type="project" value="TreeGrafter"/>
</dbReference>
<dbReference type="EMBL" id="UINC01022176">
    <property type="protein sequence ID" value="SVA91247.1"/>
    <property type="molecule type" value="Genomic_DNA"/>
</dbReference>
<keyword evidence="4" id="KW-0028">Amino-acid biosynthesis</keyword>
<evidence type="ECO:0000256" key="1">
    <source>
        <dbReference type="ARBA" id="ARBA00001946"/>
    </source>
</evidence>
<evidence type="ECO:0000256" key="8">
    <source>
        <dbReference type="ARBA" id="ARBA00023299"/>
    </source>
</evidence>
<dbReference type="EC" id="3.1.3.3" evidence="3"/>
<evidence type="ECO:0000256" key="6">
    <source>
        <dbReference type="ARBA" id="ARBA00022801"/>
    </source>
</evidence>
<dbReference type="SFLD" id="SFLDG01129">
    <property type="entry name" value="C1.5:_HAD__Beta-PGM__Phosphata"/>
    <property type="match status" value="1"/>
</dbReference>
<sequence>MSIKAVCFDCDGVLVDTISSWRIIHDHFGTNSGEMLDRFLRGEVTDEEFMADDIRLWKSVQSQIHRDELMRCFQGIKLMPGARELVQALQSRGVLVAIVSAGVDLLIGSIAQMLNVDDWVSNGFRYDDDGFLLDEGEVRVPAHHKDDMISKMARIHNLDPSEIVSVGDNHTDLSMMIPGSSFIGFNGEKQIAIDGFAAAGVPHIQEKDCRLLWPHFFEGESFPAVGGE</sequence>
<accession>A0A381ZR36</accession>
<dbReference type="GO" id="GO:0005737">
    <property type="term" value="C:cytoplasm"/>
    <property type="evidence" value="ECO:0007669"/>
    <property type="project" value="TreeGrafter"/>
</dbReference>
<keyword evidence="7" id="KW-0460">Magnesium</keyword>
<evidence type="ECO:0000256" key="5">
    <source>
        <dbReference type="ARBA" id="ARBA00022723"/>
    </source>
</evidence>
<dbReference type="AlphaFoldDB" id="A0A381ZR36"/>
<proteinExistence type="predicted"/>
<dbReference type="NCBIfam" id="TIGR01488">
    <property type="entry name" value="HAD-SF-IB"/>
    <property type="match status" value="1"/>
</dbReference>
<evidence type="ECO:0000313" key="9">
    <source>
        <dbReference type="EMBL" id="SVA91247.1"/>
    </source>
</evidence>
<dbReference type="PANTHER" id="PTHR43344:SF2">
    <property type="entry name" value="PHOSPHOSERINE PHOSPHATASE"/>
    <property type="match status" value="1"/>
</dbReference>